<organism evidence="1 2">
    <name type="scientific">Streptomyces roseolus</name>
    <dbReference type="NCBI Taxonomy" id="67358"/>
    <lineage>
        <taxon>Bacteria</taxon>
        <taxon>Bacillati</taxon>
        <taxon>Actinomycetota</taxon>
        <taxon>Actinomycetes</taxon>
        <taxon>Kitasatosporales</taxon>
        <taxon>Streptomycetaceae</taxon>
        <taxon>Streptomyces</taxon>
    </lineage>
</organism>
<accession>A0ABU4JZG0</accession>
<proteinExistence type="predicted"/>
<gene>
    <name evidence="1" type="ORF">R2363_01585</name>
</gene>
<reference evidence="1 2" key="1">
    <citation type="submission" date="2023-10" db="EMBL/GenBank/DDBJ databases">
        <authorList>
            <person name="Wang X.X."/>
        </authorList>
    </citation>
    <scope>NUCLEOTIDE SEQUENCE [LARGE SCALE GENOMIC DNA]</scope>
    <source>
        <strain evidence="1 2">NBRC 12816</strain>
    </source>
</reference>
<dbReference type="Proteomes" id="UP001278571">
    <property type="component" value="Unassembled WGS sequence"/>
</dbReference>
<comment type="caution">
    <text evidence="1">The sequence shown here is derived from an EMBL/GenBank/DDBJ whole genome shotgun (WGS) entry which is preliminary data.</text>
</comment>
<keyword evidence="2" id="KW-1185">Reference proteome</keyword>
<dbReference type="EMBL" id="JAWJZF010000161">
    <property type="protein sequence ID" value="MDX2290883.1"/>
    <property type="molecule type" value="Genomic_DNA"/>
</dbReference>
<evidence type="ECO:0008006" key="3">
    <source>
        <dbReference type="Google" id="ProtNLM"/>
    </source>
</evidence>
<sequence length="194" mass="21335">MGSTTSAEWSGWRSRIVEVPGAGEGKPVLLEFRAGFTTRFSLSTVRKGHSRRQRAHDTLVTIGRTGPSHIVLPADCDALAIWRITVGNEGASGLGRWKVRIVDSDALPQLPTRTVRGKGTRTFGYFSPKPYFEYAPVVHYDFIDSPGTIIYTPANGGKQLIRFTSAATQKGTLRLPHHGYVTLSEHGKWQISVT</sequence>
<evidence type="ECO:0000313" key="1">
    <source>
        <dbReference type="EMBL" id="MDX2290883.1"/>
    </source>
</evidence>
<dbReference type="RefSeq" id="WP_319007475.1">
    <property type="nucleotide sequence ID" value="NZ_JAWJZF010000161.1"/>
</dbReference>
<name>A0ABU4JZG0_9ACTN</name>
<protein>
    <recommendedName>
        <fullName evidence="3">P/Homo B domain-containing protein</fullName>
    </recommendedName>
</protein>
<evidence type="ECO:0000313" key="2">
    <source>
        <dbReference type="Proteomes" id="UP001278571"/>
    </source>
</evidence>